<evidence type="ECO:0000256" key="12">
    <source>
        <dbReference type="ARBA" id="ARBA00022777"/>
    </source>
</evidence>
<evidence type="ECO:0000256" key="13">
    <source>
        <dbReference type="ARBA" id="ARBA00022840"/>
    </source>
</evidence>
<dbReference type="GO" id="GO:0030246">
    <property type="term" value="F:carbohydrate binding"/>
    <property type="evidence" value="ECO:0007669"/>
    <property type="project" value="UniProtKB-KW"/>
</dbReference>
<evidence type="ECO:0000256" key="11">
    <source>
        <dbReference type="ARBA" id="ARBA00022741"/>
    </source>
</evidence>
<evidence type="ECO:0000256" key="18">
    <source>
        <dbReference type="ARBA" id="ARBA00047899"/>
    </source>
</evidence>
<keyword evidence="7" id="KW-0808">Transferase</keyword>
<keyword evidence="5" id="KW-1003">Cell membrane</keyword>
<dbReference type="GO" id="GO:0005886">
    <property type="term" value="C:plasma membrane"/>
    <property type="evidence" value="ECO:0007669"/>
    <property type="project" value="UniProtKB-SubCell"/>
</dbReference>
<gene>
    <name evidence="22" type="ORF">RHGRI_027394</name>
</gene>
<evidence type="ECO:0000256" key="15">
    <source>
        <dbReference type="ARBA" id="ARBA00023136"/>
    </source>
</evidence>
<dbReference type="PANTHER" id="PTHR27007">
    <property type="match status" value="1"/>
</dbReference>
<keyword evidence="16" id="KW-0675">Receptor</keyword>
<dbReference type="FunFam" id="1.10.510.10:FF:000108">
    <property type="entry name" value="L-type lectin-domain containing receptor kinase S.4"/>
    <property type="match status" value="1"/>
</dbReference>
<evidence type="ECO:0000256" key="14">
    <source>
        <dbReference type="ARBA" id="ARBA00022989"/>
    </source>
</evidence>
<dbReference type="GO" id="GO:0004674">
    <property type="term" value="F:protein serine/threonine kinase activity"/>
    <property type="evidence" value="ECO:0007669"/>
    <property type="project" value="UniProtKB-KW"/>
</dbReference>
<evidence type="ECO:0000256" key="16">
    <source>
        <dbReference type="ARBA" id="ARBA00023170"/>
    </source>
</evidence>
<evidence type="ECO:0000256" key="8">
    <source>
        <dbReference type="ARBA" id="ARBA00022692"/>
    </source>
</evidence>
<dbReference type="Proteomes" id="UP000823749">
    <property type="component" value="Chromosome 9"/>
</dbReference>
<dbReference type="InterPro" id="IPR000719">
    <property type="entry name" value="Prot_kinase_dom"/>
</dbReference>
<keyword evidence="8 20" id="KW-0812">Transmembrane</keyword>
<keyword evidence="11" id="KW-0547">Nucleotide-binding</keyword>
<evidence type="ECO:0000256" key="5">
    <source>
        <dbReference type="ARBA" id="ARBA00022475"/>
    </source>
</evidence>
<dbReference type="Pfam" id="PF00069">
    <property type="entry name" value="Pkinase"/>
    <property type="match status" value="1"/>
</dbReference>
<keyword evidence="14 20" id="KW-1133">Transmembrane helix</keyword>
<keyword evidence="17" id="KW-0325">Glycoprotein</keyword>
<dbReference type="FunFam" id="2.60.120.200:FF:000051">
    <property type="entry name" value="L-type lectin-domain containing receptor kinase V.9"/>
    <property type="match status" value="1"/>
</dbReference>
<evidence type="ECO:0000256" key="9">
    <source>
        <dbReference type="ARBA" id="ARBA00022729"/>
    </source>
</evidence>
<feature type="domain" description="Protein kinase" evidence="21">
    <location>
        <begin position="501"/>
        <end position="801"/>
    </location>
</feature>
<dbReference type="CDD" id="cd06899">
    <property type="entry name" value="lectin_legume_LecRK_Arcelin_ConA"/>
    <property type="match status" value="2"/>
</dbReference>
<evidence type="ECO:0000256" key="3">
    <source>
        <dbReference type="ARBA" id="ARBA00010217"/>
    </source>
</evidence>
<feature type="transmembrane region" description="Helical" evidence="20">
    <location>
        <begin position="558"/>
        <end position="581"/>
    </location>
</feature>
<keyword evidence="15 20" id="KW-0472">Membrane</keyword>
<dbReference type="GO" id="GO:0005524">
    <property type="term" value="F:ATP binding"/>
    <property type="evidence" value="ECO:0007669"/>
    <property type="project" value="UniProtKB-KW"/>
</dbReference>
<comment type="caution">
    <text evidence="22">The sequence shown here is derived from an EMBL/GenBank/DDBJ whole genome shotgun (WGS) entry which is preliminary data.</text>
</comment>
<dbReference type="InterPro" id="IPR008271">
    <property type="entry name" value="Ser/Thr_kinase_AS"/>
</dbReference>
<comment type="similarity">
    <text evidence="2">In the N-terminal section; belongs to the leguminous lectin family.</text>
</comment>
<comment type="catalytic activity">
    <reaction evidence="18">
        <text>L-threonyl-[protein] + ATP = O-phospho-L-threonyl-[protein] + ADP + H(+)</text>
        <dbReference type="Rhea" id="RHEA:46608"/>
        <dbReference type="Rhea" id="RHEA-COMP:11060"/>
        <dbReference type="Rhea" id="RHEA-COMP:11605"/>
        <dbReference type="ChEBI" id="CHEBI:15378"/>
        <dbReference type="ChEBI" id="CHEBI:30013"/>
        <dbReference type="ChEBI" id="CHEBI:30616"/>
        <dbReference type="ChEBI" id="CHEBI:61977"/>
        <dbReference type="ChEBI" id="CHEBI:456216"/>
        <dbReference type="EC" id="2.7.11.1"/>
    </reaction>
</comment>
<dbReference type="EMBL" id="JACTNZ010000009">
    <property type="protein sequence ID" value="KAG5533155.1"/>
    <property type="molecule type" value="Genomic_DNA"/>
</dbReference>
<dbReference type="SUPFAM" id="SSF56112">
    <property type="entry name" value="Protein kinase-like (PK-like)"/>
    <property type="match status" value="1"/>
</dbReference>
<name>A0AAV6IYZ4_9ERIC</name>
<evidence type="ECO:0000256" key="2">
    <source>
        <dbReference type="ARBA" id="ARBA00008536"/>
    </source>
</evidence>
<dbReference type="PROSITE" id="PS00108">
    <property type="entry name" value="PROTEIN_KINASE_ST"/>
    <property type="match status" value="1"/>
</dbReference>
<organism evidence="22 23">
    <name type="scientific">Rhododendron griersonianum</name>
    <dbReference type="NCBI Taxonomy" id="479676"/>
    <lineage>
        <taxon>Eukaryota</taxon>
        <taxon>Viridiplantae</taxon>
        <taxon>Streptophyta</taxon>
        <taxon>Embryophyta</taxon>
        <taxon>Tracheophyta</taxon>
        <taxon>Spermatophyta</taxon>
        <taxon>Magnoliopsida</taxon>
        <taxon>eudicotyledons</taxon>
        <taxon>Gunneridae</taxon>
        <taxon>Pentapetalae</taxon>
        <taxon>asterids</taxon>
        <taxon>Ericales</taxon>
        <taxon>Ericaceae</taxon>
        <taxon>Ericoideae</taxon>
        <taxon>Rhodoreae</taxon>
        <taxon>Rhododendron</taxon>
    </lineage>
</organism>
<dbReference type="InterPro" id="IPR050528">
    <property type="entry name" value="L-type_Lectin-RKs"/>
</dbReference>
<evidence type="ECO:0000256" key="19">
    <source>
        <dbReference type="ARBA" id="ARBA00048679"/>
    </source>
</evidence>
<dbReference type="PROSITE" id="PS50011">
    <property type="entry name" value="PROTEIN_KINASE_DOM"/>
    <property type="match status" value="1"/>
</dbReference>
<dbReference type="PROSITE" id="PS00307">
    <property type="entry name" value="LECTIN_LEGUME_BETA"/>
    <property type="match status" value="2"/>
</dbReference>
<keyword evidence="6" id="KW-0723">Serine/threonine-protein kinase</keyword>
<accession>A0AAV6IYZ4</accession>
<dbReference type="InterPro" id="IPR001220">
    <property type="entry name" value="Legume_lectin_dom"/>
</dbReference>
<keyword evidence="23" id="KW-1185">Reference proteome</keyword>
<dbReference type="EC" id="2.7.11.1" evidence="4"/>
<dbReference type="SMART" id="SM00220">
    <property type="entry name" value="S_TKc"/>
    <property type="match status" value="1"/>
</dbReference>
<dbReference type="InterPro" id="IPR013320">
    <property type="entry name" value="ConA-like_dom_sf"/>
</dbReference>
<dbReference type="SUPFAM" id="SSF49899">
    <property type="entry name" value="Concanavalin A-like lectins/glucanases"/>
    <property type="match status" value="2"/>
</dbReference>
<keyword evidence="12" id="KW-0418">Kinase</keyword>
<evidence type="ECO:0000256" key="10">
    <source>
        <dbReference type="ARBA" id="ARBA00022734"/>
    </source>
</evidence>
<dbReference type="Gene3D" id="2.60.120.200">
    <property type="match status" value="2"/>
</dbReference>
<comment type="catalytic activity">
    <reaction evidence="19">
        <text>L-seryl-[protein] + ATP = O-phospho-L-seryl-[protein] + ADP + H(+)</text>
        <dbReference type="Rhea" id="RHEA:17989"/>
        <dbReference type="Rhea" id="RHEA-COMP:9863"/>
        <dbReference type="Rhea" id="RHEA-COMP:11604"/>
        <dbReference type="ChEBI" id="CHEBI:15378"/>
        <dbReference type="ChEBI" id="CHEBI:29999"/>
        <dbReference type="ChEBI" id="CHEBI:30616"/>
        <dbReference type="ChEBI" id="CHEBI:83421"/>
        <dbReference type="ChEBI" id="CHEBI:456216"/>
        <dbReference type="EC" id="2.7.11.1"/>
    </reaction>
</comment>
<protein>
    <recommendedName>
        <fullName evidence="4">non-specific serine/threonine protein kinase</fullName>
        <ecNumber evidence="4">2.7.11.1</ecNumber>
    </recommendedName>
</protein>
<evidence type="ECO:0000256" key="20">
    <source>
        <dbReference type="SAM" id="Phobius"/>
    </source>
</evidence>
<keyword evidence="10" id="KW-0430">Lectin</keyword>
<evidence type="ECO:0000256" key="4">
    <source>
        <dbReference type="ARBA" id="ARBA00012513"/>
    </source>
</evidence>
<dbReference type="InterPro" id="IPR016621">
    <property type="entry name" value="UCP014543"/>
</dbReference>
<dbReference type="Pfam" id="PF12646">
    <property type="entry name" value="DUF3783"/>
    <property type="match status" value="2"/>
</dbReference>
<evidence type="ECO:0000313" key="22">
    <source>
        <dbReference type="EMBL" id="KAG5533155.1"/>
    </source>
</evidence>
<dbReference type="InterPro" id="IPR019825">
    <property type="entry name" value="Lectin_legB_Mn/Ca_BS"/>
</dbReference>
<sequence>MASSLVTFESVSFACSHIRPIFSLPSNPFVVSTFSYPKTANYIKLKHLPRASSSAEGLPTELIEDSKFVPLTAEDPQYGPPALLLLGFKVEEAAKIQQLLKGMDGEFLEVIFCTEDMITRSLWEAVNTKQPNLDTVKCSVLYRLQIRCHEYVSYLVLRGEEMMMFVDAFPEIGLEPAVFAALVPNSADKPLQELIEEIMGDHEMLIFNLDSLQSDRARPCQMQIRYLEDQELNDRSQCCVLDFVKLTDTPLEYLCYNCCIGKKEEVAMNYCITIVLLLLLQFATSSNNIPDDFTFNGNLTLDGYAELGSNGLFTLTRQTYGYGHAFYTFPIQFKNSSNASVISFSTTFVFAIVPESPIRRGHGLAFVISPNKEIPRARPGQYLGLFNDTNNGKSSNHILAVELDTMYSSVFEDINDNHVGIDINGLNSTKSAPAGYFADQNGAFRKNGAFRNLSLISGEPMQVWVEYDGINRQLNVTMSPTNRPKPALPLLSLTKDLSPFLLEYMYVGFSSSAGYFRADHYLLGWSFKMNGQAQQIDMTRFPKLLRSRQVRDKNIKRILAIVLPTIAFLLLLVLIFGFLFMTRTKKFMEVLEDWEVQYGPHRFGYKDLFIATKGFKDRELLGRGGFGRVYRASGLFYLHQQWVEVIIHRDIKASNVLVDNEFNGRLGDFGLAKLCDHGTDPQTSHVAGTLGYIAPELARNGKASTSTDLFAFGTFMLEVVCGRRPVDRRASPEEVILVDWVFECLERGNILEAIDRQLGTEYLVEEAELLLKLGLLCSHAVAAARPSMSTVVQYLEGRAQLPDNLSDIIKSRDFGEASNEQDRWFVVEGQSTHEPHQEEVILVDWVFECLEKGNILGAIDRQLGTEYAVEEAELVLKLGLLCAHAIAAARPSMCTILQYLEDDFTFNGCLKLDGRAELGSNGLFTLNESAEGTIGHAFYSFPIQFKKSLNASVISFSTTFIFAIVSANGNYRGDGLAFVISPNKEIPGAFPKKYLGLFNSTNMEKSSNHIVAVELDTFLDYEFDDKDYNHVGIDINSLLSIESAPAGYFADQKWCFQEFKSHKRTFHHSCLWLAEDGMKMQAVLLLSKLPPDIVGEPIDAKLLYDAVNVILSLQRWFVVEGQYVDPRASPEEVILVDWVFECLERGNILEAIDKQLGTEYAVEEAELVLKLGLLCSHAIAAARPSMFNVVQYLEGRAQLPDNLGDIIKFRDFEEASNEQDIANSVPRICFLSGLTGEEMMMFVDAFPEIGLEPAVFAALVPNSADKPLQELIEEIMGDHEMLVS</sequence>
<evidence type="ECO:0000256" key="1">
    <source>
        <dbReference type="ARBA" id="ARBA00004251"/>
    </source>
</evidence>
<keyword evidence="9" id="KW-0732">Signal</keyword>
<evidence type="ECO:0000313" key="23">
    <source>
        <dbReference type="Proteomes" id="UP000823749"/>
    </source>
</evidence>
<dbReference type="Gene3D" id="1.10.510.10">
    <property type="entry name" value="Transferase(Phosphotransferase) domain 1"/>
    <property type="match status" value="3"/>
</dbReference>
<evidence type="ECO:0000256" key="7">
    <source>
        <dbReference type="ARBA" id="ARBA00022679"/>
    </source>
</evidence>
<evidence type="ECO:0000256" key="17">
    <source>
        <dbReference type="ARBA" id="ARBA00023180"/>
    </source>
</evidence>
<comment type="similarity">
    <text evidence="3">In the C-terminal section; belongs to the protein kinase superfamily. Ser/Thr protein kinase family.</text>
</comment>
<comment type="subcellular location">
    <subcellularLocation>
        <location evidence="1">Cell membrane</location>
        <topology evidence="1">Single-pass type I membrane protein</topology>
    </subcellularLocation>
</comment>
<evidence type="ECO:0000259" key="21">
    <source>
        <dbReference type="PROSITE" id="PS50011"/>
    </source>
</evidence>
<keyword evidence="13" id="KW-0067">ATP-binding</keyword>
<dbReference type="InterPro" id="IPR011009">
    <property type="entry name" value="Kinase-like_dom_sf"/>
</dbReference>
<evidence type="ECO:0000256" key="6">
    <source>
        <dbReference type="ARBA" id="ARBA00022527"/>
    </source>
</evidence>
<proteinExistence type="inferred from homology"/>
<reference evidence="22" key="1">
    <citation type="submission" date="2020-08" db="EMBL/GenBank/DDBJ databases">
        <title>Plant Genome Project.</title>
        <authorList>
            <person name="Zhang R.-G."/>
        </authorList>
    </citation>
    <scope>NUCLEOTIDE SEQUENCE</scope>
    <source>
        <strain evidence="22">WSP0</strain>
        <tissue evidence="22">Leaf</tissue>
    </source>
</reference>
<dbReference type="Pfam" id="PF00139">
    <property type="entry name" value="Lectin_legB"/>
    <property type="match status" value="2"/>
</dbReference>